<reference evidence="1" key="2">
    <citation type="journal article" date="2023" name="IMA Fungus">
        <title>Comparative genomic study of the Penicillium genus elucidates a diverse pangenome and 15 lateral gene transfer events.</title>
        <authorList>
            <person name="Petersen C."/>
            <person name="Sorensen T."/>
            <person name="Nielsen M.R."/>
            <person name="Sondergaard T.E."/>
            <person name="Sorensen J.L."/>
            <person name="Fitzpatrick D.A."/>
            <person name="Frisvad J.C."/>
            <person name="Nielsen K.L."/>
        </authorList>
    </citation>
    <scope>NUCLEOTIDE SEQUENCE</scope>
    <source>
        <strain evidence="1">IBT 34128</strain>
    </source>
</reference>
<comment type="caution">
    <text evidence="1">The sequence shown here is derived from an EMBL/GenBank/DDBJ whole genome shotgun (WGS) entry which is preliminary data.</text>
</comment>
<gene>
    <name evidence="1" type="ORF">NUU61_010172</name>
</gene>
<evidence type="ECO:0000313" key="2">
    <source>
        <dbReference type="Proteomes" id="UP001141434"/>
    </source>
</evidence>
<dbReference type="AlphaFoldDB" id="A0A9W9EHI0"/>
<name>A0A9W9EHI0_9EURO</name>
<dbReference type="OrthoDB" id="5325862at2759"/>
<accession>A0A9W9EHI0</accession>
<dbReference type="Proteomes" id="UP001141434">
    <property type="component" value="Unassembled WGS sequence"/>
</dbReference>
<sequence>MATTTNTKVDYTEKEVVSSAQSVSSASSERTLTDTNFSFSPSRTLAINARGIGAFRLPLPARQTEIFIHNPDDTVAYISTRDSLWSGDAVLSDPKRGNLIRTDYFFGPTRGPVLRLLQSPSVLADELKISGKWGSRAVQFMGSGGLLLEWGYAKEKRADGNKVNLIVLNVVDGQGKEPQNRRIAQLARGQDTRTPGTSRCAAGNGGELQIDEAARQSLEVDEAIVVATCLLMLKREIDRRRLVQCVVIAGGGGS</sequence>
<dbReference type="EMBL" id="JAPMSZ010000012">
    <property type="protein sequence ID" value="KAJ5081908.1"/>
    <property type="molecule type" value="Genomic_DNA"/>
</dbReference>
<proteinExistence type="predicted"/>
<evidence type="ECO:0000313" key="1">
    <source>
        <dbReference type="EMBL" id="KAJ5081908.1"/>
    </source>
</evidence>
<dbReference type="RefSeq" id="XP_056507195.1">
    <property type="nucleotide sequence ID" value="XM_056660697.1"/>
</dbReference>
<organism evidence="1 2">
    <name type="scientific">Penicillium alfredii</name>
    <dbReference type="NCBI Taxonomy" id="1506179"/>
    <lineage>
        <taxon>Eukaryota</taxon>
        <taxon>Fungi</taxon>
        <taxon>Dikarya</taxon>
        <taxon>Ascomycota</taxon>
        <taxon>Pezizomycotina</taxon>
        <taxon>Eurotiomycetes</taxon>
        <taxon>Eurotiomycetidae</taxon>
        <taxon>Eurotiales</taxon>
        <taxon>Aspergillaceae</taxon>
        <taxon>Penicillium</taxon>
    </lineage>
</organism>
<keyword evidence="2" id="KW-1185">Reference proteome</keyword>
<protein>
    <submittedName>
        <fullName evidence="1">Uncharacterized protein</fullName>
    </submittedName>
</protein>
<dbReference type="GeneID" id="81399866"/>
<reference evidence="1" key="1">
    <citation type="submission" date="2022-11" db="EMBL/GenBank/DDBJ databases">
        <authorList>
            <person name="Petersen C."/>
        </authorList>
    </citation>
    <scope>NUCLEOTIDE SEQUENCE</scope>
    <source>
        <strain evidence="1">IBT 34128</strain>
    </source>
</reference>